<evidence type="ECO:0000256" key="9">
    <source>
        <dbReference type="SAM" id="Phobius"/>
    </source>
</evidence>
<feature type="transmembrane region" description="Helical" evidence="9">
    <location>
        <begin position="203"/>
        <end position="222"/>
    </location>
</feature>
<dbReference type="InterPro" id="IPR020846">
    <property type="entry name" value="MFS_dom"/>
</dbReference>
<dbReference type="KEGG" id="hpr:PARA_03460"/>
<dbReference type="PANTHER" id="PTHR42718">
    <property type="entry name" value="MAJOR FACILITATOR SUPERFAMILY MULTIDRUG TRANSPORTER MFSC"/>
    <property type="match status" value="1"/>
</dbReference>
<evidence type="ECO:0000256" key="3">
    <source>
        <dbReference type="ARBA" id="ARBA00022448"/>
    </source>
</evidence>
<evidence type="ECO:0000256" key="8">
    <source>
        <dbReference type="ARBA" id="ARBA00023136"/>
    </source>
</evidence>
<dbReference type="Gene3D" id="1.20.1720.10">
    <property type="entry name" value="Multidrug resistance protein D"/>
    <property type="match status" value="1"/>
</dbReference>
<reference evidence="12" key="1">
    <citation type="submission" date="2010-07" db="EMBL/GenBank/DDBJ databases">
        <title>The genome sequence of Haemophilus parainfluenzae T3T1.</title>
        <authorList>
            <person name="Crook D."/>
            <person name="Hood D."/>
            <person name="Moxon R."/>
            <person name="Parkhill J."/>
            <person name="Aslett M."/>
            <person name="Bentley S.D."/>
        </authorList>
    </citation>
    <scope>NUCLEOTIDE SEQUENCE [LARGE SCALE GENOMIC DNA]</scope>
    <source>
        <strain evidence="12">T3T1</strain>
    </source>
</reference>
<dbReference type="FunFam" id="1.20.1720.10:FF:000002">
    <property type="entry name" value="Multidrug resistance protein B"/>
    <property type="match status" value="1"/>
</dbReference>
<dbReference type="GO" id="GO:0005886">
    <property type="term" value="C:plasma membrane"/>
    <property type="evidence" value="ECO:0007669"/>
    <property type="project" value="UniProtKB-SubCell"/>
</dbReference>
<keyword evidence="3" id="KW-0813">Transport</keyword>
<dbReference type="SUPFAM" id="SSF103473">
    <property type="entry name" value="MFS general substrate transporter"/>
    <property type="match status" value="1"/>
</dbReference>
<name>A0AB33QDB0_HAEP3</name>
<dbReference type="InterPro" id="IPR004638">
    <property type="entry name" value="EmrB-like"/>
</dbReference>
<feature type="transmembrane region" description="Helical" evidence="9">
    <location>
        <begin position="234"/>
        <end position="253"/>
    </location>
</feature>
<feature type="transmembrane region" description="Helical" evidence="9">
    <location>
        <begin position="303"/>
        <end position="323"/>
    </location>
</feature>
<dbReference type="RefSeq" id="WP_014064266.1">
    <property type="nucleotide sequence ID" value="NC_015964.1"/>
</dbReference>
<keyword evidence="6 9" id="KW-0812">Transmembrane</keyword>
<dbReference type="Pfam" id="PF07690">
    <property type="entry name" value="MFS_1"/>
    <property type="match status" value="1"/>
</dbReference>
<evidence type="ECO:0000259" key="10">
    <source>
        <dbReference type="PROSITE" id="PS50850"/>
    </source>
</evidence>
<feature type="transmembrane region" description="Helical" evidence="9">
    <location>
        <begin position="108"/>
        <end position="130"/>
    </location>
</feature>
<dbReference type="CDD" id="cd17503">
    <property type="entry name" value="MFS_LmrB_MDR_like"/>
    <property type="match status" value="1"/>
</dbReference>
<keyword evidence="7 9" id="KW-1133">Transmembrane helix</keyword>
<protein>
    <submittedName>
        <fullName evidence="11">Multidrug efflux system protein</fullName>
    </submittedName>
</protein>
<feature type="transmembrane region" description="Helical" evidence="9">
    <location>
        <begin position="55"/>
        <end position="74"/>
    </location>
</feature>
<gene>
    <name evidence="11" type="primary">emrB</name>
    <name evidence="11" type="ordered locus">PARA_03460</name>
</gene>
<dbReference type="GO" id="GO:0022857">
    <property type="term" value="F:transmembrane transporter activity"/>
    <property type="evidence" value="ECO:0007669"/>
    <property type="project" value="InterPro"/>
</dbReference>
<dbReference type="PROSITE" id="PS50850">
    <property type="entry name" value="MFS"/>
    <property type="match status" value="1"/>
</dbReference>
<feature type="transmembrane region" description="Helical" evidence="9">
    <location>
        <begin position="12"/>
        <end position="35"/>
    </location>
</feature>
<evidence type="ECO:0000256" key="1">
    <source>
        <dbReference type="ARBA" id="ARBA00004429"/>
    </source>
</evidence>
<dbReference type="GO" id="GO:1990961">
    <property type="term" value="P:xenobiotic detoxification by transmembrane export across the plasma membrane"/>
    <property type="evidence" value="ECO:0007669"/>
    <property type="project" value="UniProtKB-ARBA"/>
</dbReference>
<feature type="domain" description="Major facilitator superfamily (MFS) profile" evidence="10">
    <location>
        <begin position="17"/>
        <end position="505"/>
    </location>
</feature>
<feature type="transmembrane region" description="Helical" evidence="9">
    <location>
        <begin position="372"/>
        <end position="392"/>
    </location>
</feature>
<comment type="similarity">
    <text evidence="2">Belongs to the major facilitator superfamily. EmrB family.</text>
</comment>
<keyword evidence="4" id="KW-1003">Cell membrane</keyword>
<organism evidence="11 12">
    <name type="scientific">Haemophilus parainfluenzae (strain T3T1)</name>
    <dbReference type="NCBI Taxonomy" id="862965"/>
    <lineage>
        <taxon>Bacteria</taxon>
        <taxon>Pseudomonadati</taxon>
        <taxon>Pseudomonadota</taxon>
        <taxon>Gammaproteobacteria</taxon>
        <taxon>Pasteurellales</taxon>
        <taxon>Pasteurellaceae</taxon>
        <taxon>Haemophilus</taxon>
    </lineage>
</organism>
<dbReference type="AlphaFoldDB" id="A0AB33QDB0"/>
<keyword evidence="8 9" id="KW-0472">Membrane</keyword>
<evidence type="ECO:0000313" key="11">
    <source>
        <dbReference type="EMBL" id="CBW14453.1"/>
    </source>
</evidence>
<dbReference type="InterPro" id="IPR011701">
    <property type="entry name" value="MFS"/>
</dbReference>
<dbReference type="GO" id="GO:0015721">
    <property type="term" value="P:bile acid and bile salt transport"/>
    <property type="evidence" value="ECO:0007669"/>
    <property type="project" value="UniProtKB-ARBA"/>
</dbReference>
<feature type="transmembrane region" description="Helical" evidence="9">
    <location>
        <begin position="169"/>
        <end position="191"/>
    </location>
</feature>
<comment type="subcellular location">
    <subcellularLocation>
        <location evidence="1">Cell inner membrane</location>
        <topology evidence="1">Multi-pass membrane protein</topology>
    </subcellularLocation>
</comment>
<dbReference type="PANTHER" id="PTHR42718:SF9">
    <property type="entry name" value="MAJOR FACILITATOR SUPERFAMILY MULTIDRUG TRANSPORTER MFSC"/>
    <property type="match status" value="1"/>
</dbReference>
<evidence type="ECO:0000256" key="6">
    <source>
        <dbReference type="ARBA" id="ARBA00022692"/>
    </source>
</evidence>
<evidence type="ECO:0000256" key="4">
    <source>
        <dbReference type="ARBA" id="ARBA00022475"/>
    </source>
</evidence>
<dbReference type="Gene3D" id="1.20.1250.20">
    <property type="entry name" value="MFS general substrate transporter like domains"/>
    <property type="match status" value="1"/>
</dbReference>
<evidence type="ECO:0000256" key="7">
    <source>
        <dbReference type="ARBA" id="ARBA00022989"/>
    </source>
</evidence>
<sequence length="508" mass="55396">MPQSHFKPLQGGALAMLTLVLSLATFMLVLDSTIANVAIPTIAGDLGASSSQGTWVITSFGVANAISIPITGWLAKRFGEVRLFLISTLLFVLASWLCGISHSLEMLIVFRVLQGAVAGPIIPLSQSLLLNNYPPEKRGMALAFWSMTIVVAPICGPILGGWISDNIHWGWIFFINVPIGLAVVLISWKILEGRESRISHQPVNTVGLILLALGVGALQLMLDQGRELDWFNSTEIMVLTIIAAVGLIALIIWELTDDNPVVDVSLFKSRNFTVGCVSTSLAFLVYSGTVVLIPLLLQQVYNYTATWAGLAAAPVGLLPILLAPIIGKFGNKIDMRILITVSFMVYALTFYWRAVTFEPEMTFMDVALPQFVQGLAVACFFMPLTTITLSGLPPEKMASASSLFNFLRTLAGSIGTSLTTFIWYNREAVHHTQLTEVINPYNPISQQFFQTMGSFGLSEEQTASYLARQITAQGFIIGANEIFLVSAITFISLVVLIWFAKPPFSSKH</sequence>
<feature type="transmembrane region" description="Helical" evidence="9">
    <location>
        <begin position="81"/>
        <end position="102"/>
    </location>
</feature>
<keyword evidence="5" id="KW-0997">Cell inner membrane</keyword>
<feature type="transmembrane region" description="Helical" evidence="9">
    <location>
        <begin position="482"/>
        <end position="500"/>
    </location>
</feature>
<accession>A0AB33QDB0</accession>
<dbReference type="InterPro" id="IPR036259">
    <property type="entry name" value="MFS_trans_sf"/>
</dbReference>
<dbReference type="NCBIfam" id="TIGR00711">
    <property type="entry name" value="efflux_EmrB"/>
    <property type="match status" value="1"/>
</dbReference>
<feature type="transmembrane region" description="Helical" evidence="9">
    <location>
        <begin position="274"/>
        <end position="297"/>
    </location>
</feature>
<feature type="transmembrane region" description="Helical" evidence="9">
    <location>
        <begin position="142"/>
        <end position="163"/>
    </location>
</feature>
<dbReference type="EMBL" id="FQ312002">
    <property type="protein sequence ID" value="CBW14453.1"/>
    <property type="molecule type" value="Genomic_DNA"/>
</dbReference>
<evidence type="ECO:0000256" key="5">
    <source>
        <dbReference type="ARBA" id="ARBA00022519"/>
    </source>
</evidence>
<evidence type="ECO:0000256" key="2">
    <source>
        <dbReference type="ARBA" id="ARBA00008537"/>
    </source>
</evidence>
<evidence type="ECO:0000313" key="12">
    <source>
        <dbReference type="Proteomes" id="UP000007052"/>
    </source>
</evidence>
<dbReference type="Proteomes" id="UP000007052">
    <property type="component" value="Chromosome"/>
</dbReference>
<feature type="transmembrane region" description="Helical" evidence="9">
    <location>
        <begin position="335"/>
        <end position="352"/>
    </location>
</feature>
<proteinExistence type="inferred from homology"/>